<dbReference type="KEGG" id="plig:NAG76_19135"/>
<dbReference type="InterPro" id="IPR024775">
    <property type="entry name" value="DinB-like"/>
</dbReference>
<feature type="domain" description="DinB-like" evidence="1">
    <location>
        <begin position="19"/>
        <end position="155"/>
    </location>
</feature>
<dbReference type="Pfam" id="PF12867">
    <property type="entry name" value="DinB_2"/>
    <property type="match status" value="1"/>
</dbReference>
<protein>
    <submittedName>
        <fullName evidence="2">DinB family protein</fullName>
    </submittedName>
</protein>
<dbReference type="SUPFAM" id="SSF109854">
    <property type="entry name" value="DinB/YfiT-like putative metalloenzymes"/>
    <property type="match status" value="1"/>
</dbReference>
<organism evidence="2 3">
    <name type="scientific">Candidatus Pristimantibacillus lignocellulolyticus</name>
    <dbReference type="NCBI Taxonomy" id="2994561"/>
    <lineage>
        <taxon>Bacteria</taxon>
        <taxon>Bacillati</taxon>
        <taxon>Bacillota</taxon>
        <taxon>Bacilli</taxon>
        <taxon>Bacillales</taxon>
        <taxon>Paenibacillaceae</taxon>
        <taxon>Candidatus Pristimantibacillus</taxon>
    </lineage>
</organism>
<evidence type="ECO:0000313" key="3">
    <source>
        <dbReference type="Proteomes" id="UP001056756"/>
    </source>
</evidence>
<dbReference type="InterPro" id="IPR034660">
    <property type="entry name" value="DinB/YfiT-like"/>
</dbReference>
<name>A0A9J6ZCL2_9BACL</name>
<gene>
    <name evidence="2" type="ORF">NAG76_19135</name>
</gene>
<evidence type="ECO:0000313" key="2">
    <source>
        <dbReference type="EMBL" id="URN93918.1"/>
    </source>
</evidence>
<proteinExistence type="predicted"/>
<sequence length="159" mass="18516">MISLSKETIFRYKDFIEWTETLSVLQEDIWLKPVAKGKASVREIISHLTNWDNYLIYSIIPAVRNGEEMVFPDFDSFNEKAYEYARSGISRNHLLDEFKQTRIQLVEMLLADLDLAVKHVPANGVAICPHTNTPYSLLYIIHEFIEHDIHHKNQILSVT</sequence>
<dbReference type="Gene3D" id="1.20.120.450">
    <property type="entry name" value="dinb family like domain"/>
    <property type="match status" value="1"/>
</dbReference>
<dbReference type="Proteomes" id="UP001056756">
    <property type="component" value="Chromosome"/>
</dbReference>
<dbReference type="AlphaFoldDB" id="A0A9J6ZCL2"/>
<reference evidence="2" key="1">
    <citation type="submission" date="2022-05" db="EMBL/GenBank/DDBJ databases">
        <title>Novel bacterial taxa in a minimal lignocellulolytic consortium and its capacity to transform plastics disclosed by genome-resolved metagenomics.</title>
        <authorList>
            <person name="Rodriguez C.A.D."/>
            <person name="Diaz-Garcia L."/>
            <person name="Herrera K."/>
            <person name="Tarazona N.A."/>
            <person name="Sproer C."/>
            <person name="Overmann J."/>
            <person name="Jimenez D.J."/>
        </authorList>
    </citation>
    <scope>NUCLEOTIDE SEQUENCE</scope>
    <source>
        <strain evidence="2">MAG5</strain>
    </source>
</reference>
<dbReference type="EMBL" id="CP097899">
    <property type="protein sequence ID" value="URN93918.1"/>
    <property type="molecule type" value="Genomic_DNA"/>
</dbReference>
<accession>A0A9J6ZCL2</accession>
<evidence type="ECO:0000259" key="1">
    <source>
        <dbReference type="Pfam" id="PF12867"/>
    </source>
</evidence>